<name>A0AAX4JFX7_9MICR</name>
<accession>A0AAX4JFX7</accession>
<organism evidence="1 2">
    <name type="scientific">Vairimorpha necatrix</name>
    <dbReference type="NCBI Taxonomy" id="6039"/>
    <lineage>
        <taxon>Eukaryota</taxon>
        <taxon>Fungi</taxon>
        <taxon>Fungi incertae sedis</taxon>
        <taxon>Microsporidia</taxon>
        <taxon>Nosematidae</taxon>
        <taxon>Vairimorpha</taxon>
    </lineage>
</organism>
<reference evidence="1" key="1">
    <citation type="journal article" date="2024" name="BMC Genomics">
        <title>Functional annotation of a divergent genome using sequence and structure-based similarity.</title>
        <authorList>
            <person name="Svedberg D."/>
            <person name="Winiger R.R."/>
            <person name="Berg A."/>
            <person name="Sharma H."/>
            <person name="Tellgren-Roth C."/>
            <person name="Debrunner-Vossbrinck B.A."/>
            <person name="Vossbrinck C.R."/>
            <person name="Barandun J."/>
        </authorList>
    </citation>
    <scope>NUCLEOTIDE SEQUENCE</scope>
    <source>
        <strain evidence="1">Illinois isolate</strain>
    </source>
</reference>
<sequence>MYLLAILQIRSCSYSIKNSDLRPSFHSRNESKEITRDNFENNNNLLQRVCNCDNNFLFIPNLFEGDDFNIKKFNKVSNLVFNTLIRNTLIEEKFNDVKLTNKILRHYKKEFKFFVRHFIINKNIKSGLHPELMFILFLSYKSYELIYYIIRYERLDNKYDKYRYERVINDNIEVNIEKTCPFEITRLFKDEILYEITKSSKLDSHSEYSTTEMTPSTVINVNNRKQIELLHREDFENYWLRLR</sequence>
<dbReference type="GeneID" id="90542725"/>
<dbReference type="KEGG" id="vnx:VNE69_11051"/>
<proteinExistence type="predicted"/>
<evidence type="ECO:0000313" key="2">
    <source>
        <dbReference type="Proteomes" id="UP001334084"/>
    </source>
</evidence>
<gene>
    <name evidence="1" type="ORF">VNE69_11051</name>
</gene>
<dbReference type="Proteomes" id="UP001334084">
    <property type="component" value="Chromosome 11"/>
</dbReference>
<dbReference type="RefSeq" id="XP_065331027.1">
    <property type="nucleotide sequence ID" value="XM_065474955.1"/>
</dbReference>
<protein>
    <submittedName>
        <fullName evidence="1">Uncharacterized protein</fullName>
    </submittedName>
</protein>
<dbReference type="AlphaFoldDB" id="A0AAX4JFX7"/>
<evidence type="ECO:0000313" key="1">
    <source>
        <dbReference type="EMBL" id="WUR04882.1"/>
    </source>
</evidence>
<keyword evidence="2" id="KW-1185">Reference proteome</keyword>
<dbReference type="EMBL" id="CP142736">
    <property type="protein sequence ID" value="WUR04882.1"/>
    <property type="molecule type" value="Genomic_DNA"/>
</dbReference>